<reference evidence="3 4" key="1">
    <citation type="submission" date="2020-12" db="EMBL/GenBank/DDBJ databases">
        <title>Revised draft genomes of Rhodomicrobium vannielii ATCC 17100 and Rhodomicrobium udaipurense JA643.</title>
        <authorList>
            <person name="Conners E.M."/>
            <person name="Davenport E.J."/>
            <person name="Bose A."/>
        </authorList>
    </citation>
    <scope>NUCLEOTIDE SEQUENCE [LARGE SCALE GENOMIC DNA]</scope>
    <source>
        <strain evidence="3 4">JA643</strain>
    </source>
</reference>
<dbReference type="InterPro" id="IPR011856">
    <property type="entry name" value="tRNA_endonuc-like_dom_sf"/>
</dbReference>
<dbReference type="SUPFAM" id="SSF52980">
    <property type="entry name" value="Restriction endonuclease-like"/>
    <property type="match status" value="1"/>
</dbReference>
<keyword evidence="3" id="KW-0540">Nuclease</keyword>
<dbReference type="GO" id="GO:0003676">
    <property type="term" value="F:nucleic acid binding"/>
    <property type="evidence" value="ECO:0007669"/>
    <property type="project" value="InterPro"/>
</dbReference>
<dbReference type="GO" id="GO:0004519">
    <property type="term" value="F:endonuclease activity"/>
    <property type="evidence" value="ECO:0007669"/>
    <property type="project" value="UniProtKB-KW"/>
</dbReference>
<dbReference type="InterPro" id="IPR014833">
    <property type="entry name" value="TnsA_N"/>
</dbReference>
<comment type="caution">
    <text evidence="3">The sequence shown here is derived from an EMBL/GenBank/DDBJ whole genome shotgun (WGS) entry which is preliminary data.</text>
</comment>
<dbReference type="InterPro" id="IPR014832">
    <property type="entry name" value="TnsA_C"/>
</dbReference>
<gene>
    <name evidence="3" type="ORF">JDN41_03325</name>
</gene>
<dbReference type="Pfam" id="PF08721">
    <property type="entry name" value="Tn7_Tnp_TnsA_C"/>
    <property type="match status" value="1"/>
</dbReference>
<accession>A0A8I1G8N2</accession>
<evidence type="ECO:0000313" key="4">
    <source>
        <dbReference type="Proteomes" id="UP000623250"/>
    </source>
</evidence>
<name>A0A8I1G8N2_9HYPH</name>
<dbReference type="Pfam" id="PF08722">
    <property type="entry name" value="Tn7_TnsA-like_N"/>
    <property type="match status" value="1"/>
</dbReference>
<dbReference type="Proteomes" id="UP000623250">
    <property type="component" value="Unassembled WGS sequence"/>
</dbReference>
<feature type="domain" description="TnsA endonuclease N-terminal" evidence="2">
    <location>
        <begin position="2"/>
        <end position="35"/>
    </location>
</feature>
<keyword evidence="4" id="KW-1185">Reference proteome</keyword>
<protein>
    <submittedName>
        <fullName evidence="3">TnsA endonuclease N-terminal domain-containing protein</fullName>
    </submittedName>
</protein>
<keyword evidence="3" id="KW-0255">Endonuclease</keyword>
<dbReference type="Gene3D" id="3.40.1350.10">
    <property type="match status" value="1"/>
</dbReference>
<organism evidence="3 4">
    <name type="scientific">Rhodomicrobium udaipurense</name>
    <dbReference type="NCBI Taxonomy" id="1202716"/>
    <lineage>
        <taxon>Bacteria</taxon>
        <taxon>Pseudomonadati</taxon>
        <taxon>Pseudomonadota</taxon>
        <taxon>Alphaproteobacteria</taxon>
        <taxon>Hyphomicrobiales</taxon>
        <taxon>Hyphomicrobiaceae</taxon>
        <taxon>Rhodomicrobium</taxon>
    </lineage>
</organism>
<evidence type="ECO:0000259" key="2">
    <source>
        <dbReference type="Pfam" id="PF08722"/>
    </source>
</evidence>
<evidence type="ECO:0000259" key="1">
    <source>
        <dbReference type="Pfam" id="PF08721"/>
    </source>
</evidence>
<evidence type="ECO:0000313" key="3">
    <source>
        <dbReference type="EMBL" id="MBJ7542583.1"/>
    </source>
</evidence>
<dbReference type="EMBL" id="JAEMUK010000007">
    <property type="protein sequence ID" value="MBJ7542583.1"/>
    <property type="molecule type" value="Genomic_DNA"/>
</dbReference>
<dbReference type="AlphaFoldDB" id="A0A8I1G8N2"/>
<feature type="domain" description="TnsA endonuclease C-terminal" evidence="1">
    <location>
        <begin position="37"/>
        <end position="80"/>
    </location>
</feature>
<proteinExistence type="predicted"/>
<keyword evidence="3" id="KW-0378">Hydrolase</keyword>
<dbReference type="InterPro" id="IPR011335">
    <property type="entry name" value="Restrct_endonuc-II-like"/>
</dbReference>
<sequence length="140" mass="16032">MKTATDLDKPRTLEKLEIERRYWLEQGVDWGIVTERDIPKVAVRNIAWVHSYGTLSHINQPYPGYLDEMAEHVLREISAADQAPEGSSAPTSTKAFRSSEERLLCWCAICWRERSSAFRSTSLWMTVWRLSASSRIVSSA</sequence>